<dbReference type="KEGG" id="ncb:C0V82_25900"/>
<evidence type="ECO:0000313" key="3">
    <source>
        <dbReference type="Proteomes" id="UP000234752"/>
    </source>
</evidence>
<dbReference type="AlphaFoldDB" id="A0A2K9NLB0"/>
<dbReference type="GO" id="GO:0005737">
    <property type="term" value="C:cytoplasm"/>
    <property type="evidence" value="ECO:0007669"/>
    <property type="project" value="TreeGrafter"/>
</dbReference>
<keyword evidence="2" id="KW-0614">Plasmid</keyword>
<dbReference type="Gene3D" id="3.50.50.60">
    <property type="entry name" value="FAD/NAD(P)-binding domain"/>
    <property type="match status" value="2"/>
</dbReference>
<dbReference type="InterPro" id="IPR006076">
    <property type="entry name" value="FAD-dep_OxRdtase"/>
</dbReference>
<dbReference type="EMBL" id="CP025614">
    <property type="protein sequence ID" value="AUN33841.1"/>
    <property type="molecule type" value="Genomic_DNA"/>
</dbReference>
<keyword evidence="1" id="KW-0560">Oxidoreductase</keyword>
<dbReference type="InterPro" id="IPR036188">
    <property type="entry name" value="FAD/NAD-bd_sf"/>
</dbReference>
<dbReference type="SUPFAM" id="SSF51971">
    <property type="entry name" value="Nucleotide-binding domain"/>
    <property type="match status" value="1"/>
</dbReference>
<dbReference type="Pfam" id="PF01266">
    <property type="entry name" value="DAO"/>
    <property type="match status" value="1"/>
</dbReference>
<dbReference type="Gene3D" id="3.30.9.10">
    <property type="entry name" value="D-Amino Acid Oxidase, subunit A, domain 2"/>
    <property type="match status" value="1"/>
</dbReference>
<dbReference type="PANTHER" id="PTHR13847:SF289">
    <property type="entry name" value="GLYCINE OXIDASE"/>
    <property type="match status" value="1"/>
</dbReference>
<dbReference type="SUPFAM" id="SSF54373">
    <property type="entry name" value="FAD-linked reductases, C-terminal domain"/>
    <property type="match status" value="1"/>
</dbReference>
<geneLocation type="plasmid" evidence="2 3">
    <name>unnamed2</name>
</geneLocation>
<gene>
    <name evidence="2" type="ORF">C0V82_25900</name>
</gene>
<dbReference type="OrthoDB" id="9805337at2"/>
<dbReference type="RefSeq" id="WP_102115344.1">
    <property type="nucleotide sequence ID" value="NZ_BMGN01000009.1"/>
</dbReference>
<accession>A0A2K9NLB0</accession>
<evidence type="ECO:0000256" key="1">
    <source>
        <dbReference type="ARBA" id="ARBA00023002"/>
    </source>
</evidence>
<organism evidence="2 3">
    <name type="scientific">Niveispirillum cyanobacteriorum</name>
    <dbReference type="NCBI Taxonomy" id="1612173"/>
    <lineage>
        <taxon>Bacteria</taxon>
        <taxon>Pseudomonadati</taxon>
        <taxon>Pseudomonadota</taxon>
        <taxon>Alphaproteobacteria</taxon>
        <taxon>Rhodospirillales</taxon>
        <taxon>Azospirillaceae</taxon>
        <taxon>Niveispirillum</taxon>
    </lineage>
</organism>
<sequence>MRSFLVVGGGIVGYSVALALQARGRSVVIVDDAPSVPAASWGNAGHIAVEQVEPLASPATLRGVPKRLLAKDDALSLPLRDVRHWLPFGMRLAAAARPDRFRAGKAALSPLIGGAMGAWERLVQGVGQPDLLIQDGHFVIWDTPVSAARGLTAWQAADTGTTRFRPIDADEREWLTRLLGRAPAGAIRFTGSGHIASHDLLFTALRRHFVERGGVMVTGRAVGLPVTDGKTAVALSDGRVLTADGVVVAAGVASKPLLEGIGHKVPMIAERGYHLHADVGHWPTDLPPLVFEDRALIVTRFRDYLRASSFVEFSHPDSPPDPAKWERLRGRIRDLGLPFPLPAREWVGCRPTLPDYLPAIGRSDRAANLFYAFGHQHLGLTLGPVTGERIAALVTDQGPDLSAFDLNRFAGT</sequence>
<reference evidence="2 3" key="1">
    <citation type="submission" date="2017-12" db="EMBL/GenBank/DDBJ databases">
        <title>Genomes of bacteria within cyanobacterial aggregates.</title>
        <authorList>
            <person name="Cai H."/>
        </authorList>
    </citation>
    <scope>NUCLEOTIDE SEQUENCE [LARGE SCALE GENOMIC DNA]</scope>
    <source>
        <strain evidence="2 3">TH16</strain>
        <plasmid evidence="2 3">unnamed2</plasmid>
    </source>
</reference>
<dbReference type="Proteomes" id="UP000234752">
    <property type="component" value="Plasmid unnamed2"/>
</dbReference>
<dbReference type="PANTHER" id="PTHR13847">
    <property type="entry name" value="SARCOSINE DEHYDROGENASE-RELATED"/>
    <property type="match status" value="1"/>
</dbReference>
<dbReference type="GO" id="GO:0016491">
    <property type="term" value="F:oxidoreductase activity"/>
    <property type="evidence" value="ECO:0007669"/>
    <property type="project" value="UniProtKB-KW"/>
</dbReference>
<name>A0A2K9NLB0_9PROT</name>
<keyword evidence="3" id="KW-1185">Reference proteome</keyword>
<protein>
    <submittedName>
        <fullName evidence="2">FAD-dependent oxidoreductase</fullName>
    </submittedName>
</protein>
<evidence type="ECO:0000313" key="2">
    <source>
        <dbReference type="EMBL" id="AUN33841.1"/>
    </source>
</evidence>
<proteinExistence type="predicted"/>